<comment type="cofactor">
    <cofactor evidence="7">
        <name>heme</name>
        <dbReference type="ChEBI" id="CHEBI:30413"/>
    </cofactor>
</comment>
<evidence type="ECO:0000256" key="7">
    <source>
        <dbReference type="PIRSR" id="PIRSR602401-1"/>
    </source>
</evidence>
<dbReference type="GO" id="GO:0020037">
    <property type="term" value="F:heme binding"/>
    <property type="evidence" value="ECO:0007669"/>
    <property type="project" value="InterPro"/>
</dbReference>
<dbReference type="InterPro" id="IPR002401">
    <property type="entry name" value="Cyt_P450_E_grp-I"/>
</dbReference>
<dbReference type="SUPFAM" id="SSF48264">
    <property type="entry name" value="Cytochrome P450"/>
    <property type="match status" value="1"/>
</dbReference>
<sequence>MGTTVFRLPLDVFVGTKLFVIGDAKLTRAILTDKGTTKPMNMYENFNNMANGAISLFASNGSYWHARRKAIAPAFSSQHVQRMNAIAIANCDEWLETKLKPLAKEGKSFDAEREMIDLMLSTISESAFQYKMSPTEMDAFKEDLATVANYNLLKTSLGRWRMAISWLLTDRQAYGKAATRIQALCYKLIAIYKQLENPTKEPLSNSLCATRHTTMMQNELLTQMDSHGHTACCCDHIGMGTDGPCSTPTASGRLRRSIQQDDLQPPPPHQLESVHQTIRESMRLHPVVAVSARSTGKDFITKQGKLIPAGSLAVMSYFVVMRDQSIFAEEADEFKPARWENPTKDMTCAFMPFGAGQQNCVGQKLASVELHCILPRIISQFELIVDDPGRPKYVLVVSPANCLLKAKLVAHP</sequence>
<dbReference type="GO" id="GO:0016705">
    <property type="term" value="F:oxidoreductase activity, acting on paired donors, with incorporation or reduction of molecular oxygen"/>
    <property type="evidence" value="ECO:0007669"/>
    <property type="project" value="InterPro"/>
</dbReference>
<dbReference type="GO" id="GO:0004497">
    <property type="term" value="F:monooxygenase activity"/>
    <property type="evidence" value="ECO:0007669"/>
    <property type="project" value="UniProtKB-KW"/>
</dbReference>
<dbReference type="CDD" id="cd00302">
    <property type="entry name" value="cytochrome_P450"/>
    <property type="match status" value="1"/>
</dbReference>
<keyword evidence="6" id="KW-0503">Monooxygenase</keyword>
<dbReference type="Gene3D" id="1.10.630.10">
    <property type="entry name" value="Cytochrome P450"/>
    <property type="match status" value="2"/>
</dbReference>
<evidence type="ECO:0000256" key="4">
    <source>
        <dbReference type="ARBA" id="ARBA00023002"/>
    </source>
</evidence>
<evidence type="ECO:0000313" key="10">
    <source>
        <dbReference type="Proteomes" id="UP001153069"/>
    </source>
</evidence>
<dbReference type="PANTHER" id="PTHR24291:SF50">
    <property type="entry name" value="BIFUNCTIONAL ALBAFLAVENONE MONOOXYGENASE_TERPENE SYNTHASE"/>
    <property type="match status" value="1"/>
</dbReference>
<organism evidence="9 10">
    <name type="scientific">Seminavis robusta</name>
    <dbReference type="NCBI Taxonomy" id="568900"/>
    <lineage>
        <taxon>Eukaryota</taxon>
        <taxon>Sar</taxon>
        <taxon>Stramenopiles</taxon>
        <taxon>Ochrophyta</taxon>
        <taxon>Bacillariophyta</taxon>
        <taxon>Bacillariophyceae</taxon>
        <taxon>Bacillariophycidae</taxon>
        <taxon>Naviculales</taxon>
        <taxon>Naviculaceae</taxon>
        <taxon>Seminavis</taxon>
    </lineage>
</organism>
<dbReference type="InterPro" id="IPR050196">
    <property type="entry name" value="Cytochrome_P450_Monoox"/>
</dbReference>
<dbReference type="PRINTS" id="PR00385">
    <property type="entry name" value="P450"/>
</dbReference>
<keyword evidence="2 7" id="KW-0349">Heme</keyword>
<evidence type="ECO:0000256" key="8">
    <source>
        <dbReference type="SAM" id="MobiDB-lite"/>
    </source>
</evidence>
<protein>
    <submittedName>
        <fullName evidence="9">P450/NADPH--P450 reductase</fullName>
    </submittedName>
</protein>
<dbReference type="PRINTS" id="PR00463">
    <property type="entry name" value="EP450I"/>
</dbReference>
<dbReference type="InterPro" id="IPR036396">
    <property type="entry name" value="Cyt_P450_sf"/>
</dbReference>
<evidence type="ECO:0000256" key="3">
    <source>
        <dbReference type="ARBA" id="ARBA00022723"/>
    </source>
</evidence>
<feature type="binding site" description="axial binding residue" evidence="7">
    <location>
        <position position="360"/>
    </location>
    <ligand>
        <name>heme</name>
        <dbReference type="ChEBI" id="CHEBI:30413"/>
    </ligand>
    <ligandPart>
        <name>Fe</name>
        <dbReference type="ChEBI" id="CHEBI:18248"/>
    </ligandPart>
</feature>
<dbReference type="PANTHER" id="PTHR24291">
    <property type="entry name" value="CYTOCHROME P450 FAMILY 4"/>
    <property type="match status" value="1"/>
</dbReference>
<evidence type="ECO:0000256" key="6">
    <source>
        <dbReference type="ARBA" id="ARBA00023033"/>
    </source>
</evidence>
<name>A0A9N8H309_9STRA</name>
<gene>
    <name evidence="9" type="ORF">SEMRO_18_G012860.1</name>
</gene>
<dbReference type="OrthoDB" id="45232at2759"/>
<accession>A0A9N8H309</accession>
<keyword evidence="5 7" id="KW-0408">Iron</keyword>
<evidence type="ECO:0000256" key="5">
    <source>
        <dbReference type="ARBA" id="ARBA00023004"/>
    </source>
</evidence>
<dbReference type="Pfam" id="PF00067">
    <property type="entry name" value="p450"/>
    <property type="match status" value="2"/>
</dbReference>
<reference evidence="9" key="1">
    <citation type="submission" date="2020-06" db="EMBL/GenBank/DDBJ databases">
        <authorList>
            <consortium name="Plant Systems Biology data submission"/>
        </authorList>
    </citation>
    <scope>NUCLEOTIDE SEQUENCE</scope>
    <source>
        <strain evidence="9">D6</strain>
    </source>
</reference>
<dbReference type="EMBL" id="CAICTM010000018">
    <property type="protein sequence ID" value="CAB9497335.1"/>
    <property type="molecule type" value="Genomic_DNA"/>
</dbReference>
<keyword evidence="4" id="KW-0560">Oxidoreductase</keyword>
<dbReference type="InterPro" id="IPR001128">
    <property type="entry name" value="Cyt_P450"/>
</dbReference>
<proteinExistence type="inferred from homology"/>
<dbReference type="GO" id="GO:0005506">
    <property type="term" value="F:iron ion binding"/>
    <property type="evidence" value="ECO:0007669"/>
    <property type="project" value="InterPro"/>
</dbReference>
<dbReference type="Proteomes" id="UP001153069">
    <property type="component" value="Unassembled WGS sequence"/>
</dbReference>
<dbReference type="AlphaFoldDB" id="A0A9N8H309"/>
<keyword evidence="10" id="KW-1185">Reference proteome</keyword>
<comment type="similarity">
    <text evidence="1">Belongs to the cytochrome P450 family.</text>
</comment>
<keyword evidence="3 7" id="KW-0479">Metal-binding</keyword>
<evidence type="ECO:0000313" key="9">
    <source>
        <dbReference type="EMBL" id="CAB9497335.1"/>
    </source>
</evidence>
<evidence type="ECO:0000256" key="1">
    <source>
        <dbReference type="ARBA" id="ARBA00010617"/>
    </source>
</evidence>
<evidence type="ECO:0000256" key="2">
    <source>
        <dbReference type="ARBA" id="ARBA00022617"/>
    </source>
</evidence>
<comment type="caution">
    <text evidence="9">The sequence shown here is derived from an EMBL/GenBank/DDBJ whole genome shotgun (WGS) entry which is preliminary data.</text>
</comment>
<feature type="region of interest" description="Disordered" evidence="8">
    <location>
        <begin position="245"/>
        <end position="270"/>
    </location>
</feature>